<dbReference type="EMBL" id="LR778301">
    <property type="protein sequence ID" value="CAB1370910.1"/>
    <property type="molecule type" value="Genomic_DNA"/>
</dbReference>
<dbReference type="RefSeq" id="WP_145770448.1">
    <property type="nucleotide sequence ID" value="NZ_LR778301.1"/>
</dbReference>
<dbReference type="Pfam" id="PF06821">
    <property type="entry name" value="Ser_hydrolase"/>
    <property type="match status" value="1"/>
</dbReference>
<keyword evidence="1" id="KW-0378">Hydrolase</keyword>
<reference evidence="1 2" key="1">
    <citation type="submission" date="2020-03" db="EMBL/GenBank/DDBJ databases">
        <authorList>
            <consortium name="Genoscope - CEA"/>
            <person name="William W."/>
        </authorList>
    </citation>
    <scope>NUCLEOTIDE SEQUENCE [LARGE SCALE GENOMIC DNA]</scope>
    <source>
        <strain evidence="2">DSM 16959</strain>
    </source>
</reference>
<accession>A0A6S6Y5Z1</accession>
<dbReference type="Proteomes" id="UP000515733">
    <property type="component" value="Chromosome"/>
</dbReference>
<protein>
    <submittedName>
        <fullName evidence="1">Alpha/beta hydrolase</fullName>
    </submittedName>
</protein>
<dbReference type="InterPro" id="IPR010662">
    <property type="entry name" value="RBBP9/YdeN"/>
</dbReference>
<dbReference type="AlphaFoldDB" id="A0A6S6Y5Z1"/>
<evidence type="ECO:0000313" key="2">
    <source>
        <dbReference type="Proteomes" id="UP000515733"/>
    </source>
</evidence>
<dbReference type="InterPro" id="IPR029058">
    <property type="entry name" value="AB_hydrolase_fold"/>
</dbReference>
<dbReference type="OrthoDB" id="9804993at2"/>
<organism evidence="1 2">
    <name type="scientific">Denitratisoma oestradiolicum</name>
    <dbReference type="NCBI Taxonomy" id="311182"/>
    <lineage>
        <taxon>Bacteria</taxon>
        <taxon>Pseudomonadati</taxon>
        <taxon>Pseudomonadota</taxon>
        <taxon>Betaproteobacteria</taxon>
        <taxon>Nitrosomonadales</taxon>
        <taxon>Sterolibacteriaceae</taxon>
        <taxon>Denitratisoma</taxon>
    </lineage>
</organism>
<sequence>MLFTLIVPGLHGSGPDHWQTWWQRQDPTASRVEQGDWETPDLHQWASKVGQAIDQSRAPVWIVAHSFGCLAARVATEARPERVAGLLLVAPADPDRFGISDLVPRNRLSCPSILVASSNDPWMRLMRAAYWAKRWNSRLVSAGNAGHINAESGFGPWPQGQDLFRQLVHAQGGLPFGELNDASATDATC</sequence>
<dbReference type="Gene3D" id="3.40.50.1820">
    <property type="entry name" value="alpha/beta hydrolase"/>
    <property type="match status" value="1"/>
</dbReference>
<proteinExistence type="predicted"/>
<dbReference type="GO" id="GO:0016787">
    <property type="term" value="F:hydrolase activity"/>
    <property type="evidence" value="ECO:0007669"/>
    <property type="project" value="UniProtKB-KW"/>
</dbReference>
<keyword evidence="2" id="KW-1185">Reference proteome</keyword>
<gene>
    <name evidence="1" type="ORF">DENOEST_3756</name>
</gene>
<dbReference type="KEGG" id="doe:DENOEST_3756"/>
<evidence type="ECO:0000313" key="1">
    <source>
        <dbReference type="EMBL" id="CAB1370910.1"/>
    </source>
</evidence>
<dbReference type="SUPFAM" id="SSF53474">
    <property type="entry name" value="alpha/beta-Hydrolases"/>
    <property type="match status" value="1"/>
</dbReference>
<name>A0A6S6Y5Z1_9PROT</name>